<dbReference type="AlphaFoldDB" id="A0A380S6X7"/>
<name>A0A380S6X7_FIBSU</name>
<dbReference type="EMBL" id="UHJL01000003">
    <property type="protein sequence ID" value="SUQ24992.1"/>
    <property type="molecule type" value="Genomic_DNA"/>
</dbReference>
<keyword evidence="2" id="KW-0288">FMN</keyword>
<dbReference type="Pfam" id="PF02525">
    <property type="entry name" value="Flavodoxin_2"/>
    <property type="match status" value="1"/>
</dbReference>
<dbReference type="Gene3D" id="3.40.50.360">
    <property type="match status" value="1"/>
</dbReference>
<evidence type="ECO:0000256" key="2">
    <source>
        <dbReference type="ARBA" id="ARBA00022643"/>
    </source>
</evidence>
<accession>A0A380S6X7</accession>
<dbReference type="PANTHER" id="PTHR43278">
    <property type="entry name" value="NAD(P)H-DEPENDENT FMN-CONTAINING OXIDOREDUCTASE YWQN-RELATED"/>
    <property type="match status" value="1"/>
</dbReference>
<reference evidence="4 5" key="1">
    <citation type="submission" date="2017-08" db="EMBL/GenBank/DDBJ databases">
        <authorList>
            <person name="de Groot N.N."/>
        </authorList>
    </citation>
    <scope>NUCLEOTIDE SEQUENCE [LARGE SCALE GENOMIC DNA]</scope>
    <source>
        <strain evidence="4 5">HM2</strain>
    </source>
</reference>
<organism evidence="4 5">
    <name type="scientific">Fibrobacter succinogenes</name>
    <name type="common">Bacteroides succinogenes</name>
    <dbReference type="NCBI Taxonomy" id="833"/>
    <lineage>
        <taxon>Bacteria</taxon>
        <taxon>Pseudomonadati</taxon>
        <taxon>Fibrobacterota</taxon>
        <taxon>Fibrobacteria</taxon>
        <taxon>Fibrobacterales</taxon>
        <taxon>Fibrobacteraceae</taxon>
        <taxon>Fibrobacter</taxon>
    </lineage>
</organism>
<evidence type="ECO:0000313" key="5">
    <source>
        <dbReference type="Proteomes" id="UP000255423"/>
    </source>
</evidence>
<dbReference type="InterPro" id="IPR003680">
    <property type="entry name" value="Flavodoxin_fold"/>
</dbReference>
<dbReference type="InterPro" id="IPR051796">
    <property type="entry name" value="ISF_SsuE-like"/>
</dbReference>
<keyword evidence="1" id="KW-0285">Flavoprotein</keyword>
<evidence type="ECO:0000313" key="4">
    <source>
        <dbReference type="EMBL" id="SUQ24992.1"/>
    </source>
</evidence>
<feature type="domain" description="Flavodoxin-like fold" evidence="3">
    <location>
        <begin position="5"/>
        <end position="131"/>
    </location>
</feature>
<sequence>MAEKKKILVMVASPKNERSGTLIPTKAFVEGLEQNGDYETEYIFIDRMHIKPCRGCLSCWGREDGSCFIKDDDVPMIREKLINSDIVIWSFPLFLFSIPGQMKVLMDRIVGMVHPYMGQKLEEGANALNSHLHGLQFQKEGQKIILLSSCAWMDIDVVYEPIRKQFDIILGHEGYTLIACPQMRALDHRGGPRRLNMLREKYRKGGAELATTGKLSQEAIDMMQKPIFSEDAYVTLVTEFVTHMFDRDDNF</sequence>
<dbReference type="PANTHER" id="PTHR43278:SF2">
    <property type="entry name" value="IRON-SULFUR FLAVOPROTEIN"/>
    <property type="match status" value="1"/>
</dbReference>
<evidence type="ECO:0000259" key="3">
    <source>
        <dbReference type="Pfam" id="PF02525"/>
    </source>
</evidence>
<protein>
    <submittedName>
        <fullName evidence="4">NADPH-dependent FMN reductase</fullName>
    </submittedName>
</protein>
<gene>
    <name evidence="4" type="ORF">SAMN05661053_2406</name>
</gene>
<evidence type="ECO:0000256" key="1">
    <source>
        <dbReference type="ARBA" id="ARBA00022630"/>
    </source>
</evidence>
<dbReference type="Proteomes" id="UP000255423">
    <property type="component" value="Unassembled WGS sequence"/>
</dbReference>
<dbReference type="RefSeq" id="WP_109573321.1">
    <property type="nucleotide sequence ID" value="NZ_UHJL01000003.1"/>
</dbReference>
<dbReference type="SUPFAM" id="SSF52218">
    <property type="entry name" value="Flavoproteins"/>
    <property type="match status" value="1"/>
</dbReference>
<proteinExistence type="predicted"/>
<dbReference type="InterPro" id="IPR029039">
    <property type="entry name" value="Flavoprotein-like_sf"/>
</dbReference>